<comment type="caution">
    <text evidence="1">The sequence shown here is derived from an EMBL/GenBank/DDBJ whole genome shotgun (WGS) entry which is preliminary data.</text>
</comment>
<organism evidence="1 2">
    <name type="scientific">Armillaria novae-zelandiae</name>
    <dbReference type="NCBI Taxonomy" id="153914"/>
    <lineage>
        <taxon>Eukaryota</taxon>
        <taxon>Fungi</taxon>
        <taxon>Dikarya</taxon>
        <taxon>Basidiomycota</taxon>
        <taxon>Agaricomycotina</taxon>
        <taxon>Agaricomycetes</taxon>
        <taxon>Agaricomycetidae</taxon>
        <taxon>Agaricales</taxon>
        <taxon>Marasmiineae</taxon>
        <taxon>Physalacriaceae</taxon>
        <taxon>Armillaria</taxon>
    </lineage>
</organism>
<dbReference type="EMBL" id="JAUEPR010000025">
    <property type="protein sequence ID" value="KAK0474969.1"/>
    <property type="molecule type" value="Genomic_DNA"/>
</dbReference>
<evidence type="ECO:0000313" key="1">
    <source>
        <dbReference type="EMBL" id="KAK0474969.1"/>
    </source>
</evidence>
<dbReference type="Proteomes" id="UP001175227">
    <property type="component" value="Unassembled WGS sequence"/>
</dbReference>
<proteinExistence type="predicted"/>
<name>A0AA39NZX5_9AGAR</name>
<dbReference type="AlphaFoldDB" id="A0AA39NZX5"/>
<protein>
    <submittedName>
        <fullName evidence="1">Uncharacterized protein</fullName>
    </submittedName>
</protein>
<reference evidence="1" key="1">
    <citation type="submission" date="2023-06" db="EMBL/GenBank/DDBJ databases">
        <authorList>
            <consortium name="Lawrence Berkeley National Laboratory"/>
            <person name="Ahrendt S."/>
            <person name="Sahu N."/>
            <person name="Indic B."/>
            <person name="Wong-Bajracharya J."/>
            <person name="Merenyi Z."/>
            <person name="Ke H.-M."/>
            <person name="Monk M."/>
            <person name="Kocsube S."/>
            <person name="Drula E."/>
            <person name="Lipzen A."/>
            <person name="Balint B."/>
            <person name="Henrissat B."/>
            <person name="Andreopoulos B."/>
            <person name="Martin F.M."/>
            <person name="Harder C.B."/>
            <person name="Rigling D."/>
            <person name="Ford K.L."/>
            <person name="Foster G.D."/>
            <person name="Pangilinan J."/>
            <person name="Papanicolaou A."/>
            <person name="Barry K."/>
            <person name="LaButti K."/>
            <person name="Viragh M."/>
            <person name="Koriabine M."/>
            <person name="Yan M."/>
            <person name="Riley R."/>
            <person name="Champramary S."/>
            <person name="Plett K.L."/>
            <person name="Tsai I.J."/>
            <person name="Slot J."/>
            <person name="Sipos G."/>
            <person name="Plett J."/>
            <person name="Nagy L.G."/>
            <person name="Grigoriev I.V."/>
        </authorList>
    </citation>
    <scope>NUCLEOTIDE SEQUENCE</scope>
    <source>
        <strain evidence="1">ICMP 16352</strain>
    </source>
</reference>
<sequence length="141" mass="15179">MNTPYISLGGRLSPCNPPRVDALEHCVTHKGDLFYPATQTEKESTNLCLVLARHCPRGLFVGLRYSKHWPTSVVPQFEAQFGTLSRTTQRLLVPSILIAASITSLAAGPLSDHISWTHAIALGGAVFSAGCDVACSAQHRP</sequence>
<evidence type="ECO:0000313" key="2">
    <source>
        <dbReference type="Proteomes" id="UP001175227"/>
    </source>
</evidence>
<gene>
    <name evidence="1" type="ORF">IW261DRAFT_537173</name>
</gene>
<accession>A0AA39NZX5</accession>
<keyword evidence="2" id="KW-1185">Reference proteome</keyword>